<dbReference type="Proteomes" id="UP001500956">
    <property type="component" value="Unassembled WGS sequence"/>
</dbReference>
<keyword evidence="4" id="KW-1185">Reference proteome</keyword>
<gene>
    <name evidence="3" type="ORF">GCM10023216_32360</name>
</gene>
<dbReference type="PANTHER" id="PTHR35174:SF3">
    <property type="entry name" value="BLL7171 PROTEIN"/>
    <property type="match status" value="1"/>
</dbReference>
<dbReference type="EMBL" id="BAABID010000019">
    <property type="protein sequence ID" value="GAA4736626.1"/>
    <property type="molecule type" value="Genomic_DNA"/>
</dbReference>
<name>A0ABP8YSW0_9MICO</name>
<protein>
    <submittedName>
        <fullName evidence="3">YciI family protein</fullName>
    </submittedName>
</protein>
<evidence type="ECO:0000259" key="2">
    <source>
        <dbReference type="Pfam" id="PF03795"/>
    </source>
</evidence>
<comment type="similarity">
    <text evidence="1">Belongs to the YciI family.</text>
</comment>
<dbReference type="Gene3D" id="3.30.70.1060">
    <property type="entry name" value="Dimeric alpha+beta barrel"/>
    <property type="match status" value="1"/>
</dbReference>
<evidence type="ECO:0000313" key="3">
    <source>
        <dbReference type="EMBL" id="GAA4736626.1"/>
    </source>
</evidence>
<comment type="caution">
    <text evidence="3">The sequence shown here is derived from an EMBL/GenBank/DDBJ whole genome shotgun (WGS) entry which is preliminary data.</text>
</comment>
<dbReference type="InterPro" id="IPR011008">
    <property type="entry name" value="Dimeric_a/b-barrel"/>
</dbReference>
<dbReference type="Pfam" id="PF03795">
    <property type="entry name" value="YCII"/>
    <property type="match status" value="1"/>
</dbReference>
<feature type="domain" description="YCII-related" evidence="2">
    <location>
        <begin position="11"/>
        <end position="110"/>
    </location>
</feature>
<reference evidence="4" key="1">
    <citation type="journal article" date="2019" name="Int. J. Syst. Evol. Microbiol.">
        <title>The Global Catalogue of Microorganisms (GCM) 10K type strain sequencing project: providing services to taxonomists for standard genome sequencing and annotation.</title>
        <authorList>
            <consortium name="The Broad Institute Genomics Platform"/>
            <consortium name="The Broad Institute Genome Sequencing Center for Infectious Disease"/>
            <person name="Wu L."/>
            <person name="Ma J."/>
        </authorList>
    </citation>
    <scope>NUCLEOTIDE SEQUENCE [LARGE SCALE GENOMIC DNA]</scope>
    <source>
        <strain evidence="4">JCM 18063</strain>
    </source>
</reference>
<dbReference type="SUPFAM" id="SSF54909">
    <property type="entry name" value="Dimeric alpha+beta barrel"/>
    <property type="match status" value="1"/>
</dbReference>
<organism evidence="3 4">
    <name type="scientific">Isoptericola chiayiensis</name>
    <dbReference type="NCBI Taxonomy" id="579446"/>
    <lineage>
        <taxon>Bacteria</taxon>
        <taxon>Bacillati</taxon>
        <taxon>Actinomycetota</taxon>
        <taxon>Actinomycetes</taxon>
        <taxon>Micrococcales</taxon>
        <taxon>Promicromonosporaceae</taxon>
        <taxon>Isoptericola</taxon>
    </lineage>
</organism>
<accession>A0ABP8YSW0</accession>
<dbReference type="InterPro" id="IPR005545">
    <property type="entry name" value="YCII"/>
</dbReference>
<proteinExistence type="inferred from homology"/>
<evidence type="ECO:0000313" key="4">
    <source>
        <dbReference type="Proteomes" id="UP001500956"/>
    </source>
</evidence>
<evidence type="ECO:0000256" key="1">
    <source>
        <dbReference type="ARBA" id="ARBA00007689"/>
    </source>
</evidence>
<dbReference type="PANTHER" id="PTHR35174">
    <property type="entry name" value="BLL7171 PROTEIN-RELATED"/>
    <property type="match status" value="1"/>
</dbReference>
<dbReference type="RefSeq" id="WP_172153654.1">
    <property type="nucleotide sequence ID" value="NZ_BAABID010000019.1"/>
</dbReference>
<sequence length="128" mass="13791">MTTYVVLLPGVEDAWEQATAEQQAQVFSRHEEFARLLTERGHRITAGEELTHSRTAKQVSRDPAGRTVVTDGPFAETAEQLSGFYVVESDDLDDLLQICAVLAEDPAAGNVGIPVEVRAAVDHTADGG</sequence>